<name>A0ABS8Z6Z6_9PSEU</name>
<evidence type="ECO:0000313" key="2">
    <source>
        <dbReference type="Proteomes" id="UP001521150"/>
    </source>
</evidence>
<comment type="caution">
    <text evidence="1">The sequence shown here is derived from an EMBL/GenBank/DDBJ whole genome shotgun (WGS) entry which is preliminary data.</text>
</comment>
<evidence type="ECO:0000313" key="1">
    <source>
        <dbReference type="EMBL" id="MCE7003653.1"/>
    </source>
</evidence>
<protein>
    <submittedName>
        <fullName evidence="1">Uncharacterized protein</fullName>
    </submittedName>
</protein>
<dbReference type="EMBL" id="JAJVCN010000001">
    <property type="protein sequence ID" value="MCE7003653.1"/>
    <property type="molecule type" value="Genomic_DNA"/>
</dbReference>
<organism evidence="1 2">
    <name type="scientific">Kibdelosporangium philippinense</name>
    <dbReference type="NCBI Taxonomy" id="211113"/>
    <lineage>
        <taxon>Bacteria</taxon>
        <taxon>Bacillati</taxon>
        <taxon>Actinomycetota</taxon>
        <taxon>Actinomycetes</taxon>
        <taxon>Pseudonocardiales</taxon>
        <taxon>Pseudonocardiaceae</taxon>
        <taxon>Kibdelosporangium</taxon>
    </lineage>
</organism>
<dbReference type="Proteomes" id="UP001521150">
    <property type="component" value="Unassembled WGS sequence"/>
</dbReference>
<keyword evidence="2" id="KW-1185">Reference proteome</keyword>
<sequence length="72" mass="7482">MAAGIDEIWHLTVGSSIVREHLIRGVGGQDRHGLLEVHVAQAGLGHLIGPLFSDVVALHRGGVQQLAAGDTA</sequence>
<proteinExistence type="predicted"/>
<gene>
    <name evidence="1" type="ORF">LWC34_12570</name>
</gene>
<accession>A0ABS8Z6Z6</accession>
<dbReference type="RefSeq" id="WP_233725227.1">
    <property type="nucleotide sequence ID" value="NZ_JAJVCN010000001.1"/>
</dbReference>
<reference evidence="1 2" key="1">
    <citation type="submission" date="2021-12" db="EMBL/GenBank/DDBJ databases">
        <title>Genome sequence of Kibdelosporangium philippinense ATCC 49844.</title>
        <authorList>
            <person name="Fedorov E.A."/>
            <person name="Omeragic M."/>
            <person name="Shalygina K.F."/>
            <person name="Maclea K.S."/>
        </authorList>
    </citation>
    <scope>NUCLEOTIDE SEQUENCE [LARGE SCALE GENOMIC DNA]</scope>
    <source>
        <strain evidence="1 2">ATCC 49844</strain>
    </source>
</reference>